<evidence type="ECO:0000256" key="1">
    <source>
        <dbReference type="SAM" id="SignalP"/>
    </source>
</evidence>
<proteinExistence type="predicted"/>
<evidence type="ECO:0000313" key="3">
    <source>
        <dbReference type="Proteomes" id="UP000234681"/>
    </source>
</evidence>
<keyword evidence="1" id="KW-0732">Signal</keyword>
<accession>A6IWC0</accession>
<sequence>MTAWRKFKSLLLPLVLAVLCAGLLTAAKANTSLPSASNQGESIPNLLTFVDVTERQAGNLGCGSI</sequence>
<evidence type="ECO:0000313" key="2">
    <source>
        <dbReference type="EMBL" id="EDM08952.1"/>
    </source>
</evidence>
<protein>
    <submittedName>
        <fullName evidence="2">RCG43143</fullName>
    </submittedName>
</protein>
<feature type="signal peptide" evidence="1">
    <location>
        <begin position="1"/>
        <end position="26"/>
    </location>
</feature>
<name>A6IWC0_RAT</name>
<dbReference type="EMBL" id="CH473970">
    <property type="protein sequence ID" value="EDM08952.1"/>
    <property type="molecule type" value="Genomic_DNA"/>
</dbReference>
<reference evidence="2 3" key="1">
    <citation type="submission" date="2005-09" db="EMBL/GenBank/DDBJ databases">
        <authorList>
            <person name="Mural R.J."/>
            <person name="Li P.W."/>
            <person name="Adams M.D."/>
            <person name="Amanatides P.G."/>
            <person name="Baden-Tillson H."/>
            <person name="Barnstead M."/>
            <person name="Chin S.H."/>
            <person name="Dew I."/>
            <person name="Evans C.A."/>
            <person name="Ferriera S."/>
            <person name="Flanigan M."/>
            <person name="Fosler C."/>
            <person name="Glodek A."/>
            <person name="Gu Z."/>
            <person name="Holt R.A."/>
            <person name="Jennings D."/>
            <person name="Kraft C.L."/>
            <person name="Lu F."/>
            <person name="Nguyen T."/>
            <person name="Nusskern D.R."/>
            <person name="Pfannkoch C.M."/>
            <person name="Sitter C."/>
            <person name="Sutton G.G."/>
            <person name="Venter J.C."/>
            <person name="Wang Z."/>
            <person name="Woodage T."/>
            <person name="Zheng X.H."/>
            <person name="Zhong F."/>
        </authorList>
    </citation>
    <scope>NUCLEOTIDE SEQUENCE [LARGE SCALE GENOMIC DNA]</scope>
    <source>
        <strain>BN</strain>
        <strain evidence="3">Sprague-Dawley</strain>
    </source>
</reference>
<dbReference type="AlphaFoldDB" id="A6IWC0"/>
<gene>
    <name evidence="2" type="ORF">rCG_43143</name>
</gene>
<dbReference type="Proteomes" id="UP000234681">
    <property type="component" value="Chromosome 16"/>
</dbReference>
<organism evidence="2 3">
    <name type="scientific">Rattus norvegicus</name>
    <name type="common">Rat</name>
    <dbReference type="NCBI Taxonomy" id="10116"/>
    <lineage>
        <taxon>Eukaryota</taxon>
        <taxon>Metazoa</taxon>
        <taxon>Chordata</taxon>
        <taxon>Craniata</taxon>
        <taxon>Vertebrata</taxon>
        <taxon>Euteleostomi</taxon>
        <taxon>Mammalia</taxon>
        <taxon>Eutheria</taxon>
        <taxon>Euarchontoglires</taxon>
        <taxon>Glires</taxon>
        <taxon>Rodentia</taxon>
        <taxon>Myomorpha</taxon>
        <taxon>Muroidea</taxon>
        <taxon>Muridae</taxon>
        <taxon>Murinae</taxon>
        <taxon>Rattus</taxon>
    </lineage>
</organism>
<feature type="chain" id="PRO_5039915427" evidence="1">
    <location>
        <begin position="27"/>
        <end position="65"/>
    </location>
</feature>